<evidence type="ECO:0000313" key="1">
    <source>
        <dbReference type="EMBL" id="JAD43654.1"/>
    </source>
</evidence>
<reference evidence="1" key="2">
    <citation type="journal article" date="2015" name="Data Brief">
        <title>Shoot transcriptome of the giant reed, Arundo donax.</title>
        <authorList>
            <person name="Barrero R.A."/>
            <person name="Guerrero F.D."/>
            <person name="Moolhuijzen P."/>
            <person name="Goolsby J.A."/>
            <person name="Tidwell J."/>
            <person name="Bellgard S.E."/>
            <person name="Bellgard M.I."/>
        </authorList>
    </citation>
    <scope>NUCLEOTIDE SEQUENCE</scope>
    <source>
        <tissue evidence="1">Shoot tissue taken approximately 20 cm above the soil surface</tissue>
    </source>
</reference>
<protein>
    <submittedName>
        <fullName evidence="1">Uncharacterized protein</fullName>
    </submittedName>
</protein>
<name>A0A0A9LEV2_ARUDO</name>
<dbReference type="EMBL" id="GBRH01254241">
    <property type="protein sequence ID" value="JAD43654.1"/>
    <property type="molecule type" value="Transcribed_RNA"/>
</dbReference>
<dbReference type="AlphaFoldDB" id="A0A0A9LEV2"/>
<accession>A0A0A9LEV2</accession>
<sequence length="27" mass="3399">MLQTFKQHWQTPEHKEVYMYRSVNVSM</sequence>
<organism evidence="1">
    <name type="scientific">Arundo donax</name>
    <name type="common">Giant reed</name>
    <name type="synonym">Donax arundinaceus</name>
    <dbReference type="NCBI Taxonomy" id="35708"/>
    <lineage>
        <taxon>Eukaryota</taxon>
        <taxon>Viridiplantae</taxon>
        <taxon>Streptophyta</taxon>
        <taxon>Embryophyta</taxon>
        <taxon>Tracheophyta</taxon>
        <taxon>Spermatophyta</taxon>
        <taxon>Magnoliopsida</taxon>
        <taxon>Liliopsida</taxon>
        <taxon>Poales</taxon>
        <taxon>Poaceae</taxon>
        <taxon>PACMAD clade</taxon>
        <taxon>Arundinoideae</taxon>
        <taxon>Arundineae</taxon>
        <taxon>Arundo</taxon>
    </lineage>
</organism>
<proteinExistence type="predicted"/>
<reference evidence="1" key="1">
    <citation type="submission" date="2014-09" db="EMBL/GenBank/DDBJ databases">
        <authorList>
            <person name="Magalhaes I.L.F."/>
            <person name="Oliveira U."/>
            <person name="Santos F.R."/>
            <person name="Vidigal T.H.D.A."/>
            <person name="Brescovit A.D."/>
            <person name="Santos A.J."/>
        </authorList>
    </citation>
    <scope>NUCLEOTIDE SEQUENCE</scope>
    <source>
        <tissue evidence="1">Shoot tissue taken approximately 20 cm above the soil surface</tissue>
    </source>
</reference>